<keyword evidence="4" id="KW-1185">Reference proteome</keyword>
<dbReference type="Proteomes" id="UP000242715">
    <property type="component" value="Unassembled WGS sequence"/>
</dbReference>
<comment type="similarity">
    <text evidence="1">Belongs to the Integrator subunit 7 family.</text>
</comment>
<proteinExistence type="inferred from homology"/>
<name>A0A2Z6N934_TRISU</name>
<gene>
    <name evidence="3" type="ORF">TSUD_60460</name>
</gene>
<dbReference type="EMBL" id="DF973797">
    <property type="protein sequence ID" value="GAU40256.1"/>
    <property type="molecule type" value="Genomic_DNA"/>
</dbReference>
<reference evidence="4" key="1">
    <citation type="journal article" date="2017" name="Front. Plant Sci.">
        <title>Climate Clever Clovers: New Paradigm to Reduce the Environmental Footprint of Ruminants by Breeding Low Methanogenic Forages Utilizing Haplotype Variation.</title>
        <authorList>
            <person name="Kaur P."/>
            <person name="Appels R."/>
            <person name="Bayer P.E."/>
            <person name="Keeble-Gagnere G."/>
            <person name="Wang J."/>
            <person name="Hirakawa H."/>
            <person name="Shirasawa K."/>
            <person name="Vercoe P."/>
            <person name="Stefanova K."/>
            <person name="Durmic Z."/>
            <person name="Nichols P."/>
            <person name="Revell C."/>
            <person name="Isobe S.N."/>
            <person name="Edwards D."/>
            <person name="Erskine W."/>
        </authorList>
    </citation>
    <scope>NUCLEOTIDE SEQUENCE [LARGE SCALE GENOMIC DNA]</scope>
    <source>
        <strain evidence="4">cv. Daliak</strain>
    </source>
</reference>
<dbReference type="OrthoDB" id="1921953at2759"/>
<feature type="non-terminal residue" evidence="3">
    <location>
        <position position="1"/>
    </location>
</feature>
<dbReference type="SUPFAM" id="SSF48371">
    <property type="entry name" value="ARM repeat"/>
    <property type="match status" value="1"/>
</dbReference>
<sequence>VGNKFTEFSYLLLAVLGTRESSMEPTCAACAMEWSIQLEKGLRSGVPVKAILQMGPHLQRWSRELEFGIVSNGMFDLVPGEDELFANTILLRLADAFRGGNPEIRLSVVRVFLIERKHRDNRKHKQCKGLLSMGRVANHIELLKRVKSVFNSGDSESKALALVLFGCWADFANDNAQIRYLILSSLVSPHDNEVRASLFAAGCFCEISDDFACITLEMLLNMMNSPAVSLPIKLAAAQVFAKFKCSYSVAKKAFKIGLEMISNSSNEDILVIMLFSLSKLASVCTLLTSNHFVNSLRVLLQQSGRLSKLEFVGEKREGLWDERKRKREKPLTLFESIFGGEWKVDFLVSFLERQLTSHVHETALRCIHFLFRNNPALKLYCDTSFEVPDGQGLSPSEYEAWKGDCTDDEMVQLKELLSDSEVFNV</sequence>
<evidence type="ECO:0000259" key="2">
    <source>
        <dbReference type="Pfam" id="PF24436"/>
    </source>
</evidence>
<dbReference type="PANTHER" id="PTHR13322">
    <property type="entry name" value="C1ORF73 PROTEIN"/>
    <property type="match status" value="1"/>
</dbReference>
<feature type="domain" description="Integrator complex subunit 7 N-terminal" evidence="2">
    <location>
        <begin position="85"/>
        <end position="305"/>
    </location>
</feature>
<dbReference type="InterPro" id="IPR016024">
    <property type="entry name" value="ARM-type_fold"/>
</dbReference>
<dbReference type="GO" id="GO:0034472">
    <property type="term" value="P:snRNA 3'-end processing"/>
    <property type="evidence" value="ECO:0007669"/>
    <property type="project" value="TreeGrafter"/>
</dbReference>
<evidence type="ECO:0000256" key="1">
    <source>
        <dbReference type="ARBA" id="ARBA00008565"/>
    </source>
</evidence>
<dbReference type="InterPro" id="IPR056516">
    <property type="entry name" value="INTS7_N"/>
</dbReference>
<evidence type="ECO:0000313" key="3">
    <source>
        <dbReference type="EMBL" id="GAU40256.1"/>
    </source>
</evidence>
<accession>A0A2Z6N934</accession>
<dbReference type="InterPro" id="IPR033060">
    <property type="entry name" value="INTS7"/>
</dbReference>
<protein>
    <recommendedName>
        <fullName evidence="2">Integrator complex subunit 7 N-terminal domain-containing protein</fullName>
    </recommendedName>
</protein>
<dbReference type="GO" id="GO:0032039">
    <property type="term" value="C:integrator complex"/>
    <property type="evidence" value="ECO:0007669"/>
    <property type="project" value="InterPro"/>
</dbReference>
<dbReference type="Pfam" id="PF24436">
    <property type="entry name" value="INTS7_N"/>
    <property type="match status" value="1"/>
</dbReference>
<evidence type="ECO:0000313" key="4">
    <source>
        <dbReference type="Proteomes" id="UP000242715"/>
    </source>
</evidence>
<organism evidence="3 4">
    <name type="scientific">Trifolium subterraneum</name>
    <name type="common">Subterranean clover</name>
    <dbReference type="NCBI Taxonomy" id="3900"/>
    <lineage>
        <taxon>Eukaryota</taxon>
        <taxon>Viridiplantae</taxon>
        <taxon>Streptophyta</taxon>
        <taxon>Embryophyta</taxon>
        <taxon>Tracheophyta</taxon>
        <taxon>Spermatophyta</taxon>
        <taxon>Magnoliopsida</taxon>
        <taxon>eudicotyledons</taxon>
        <taxon>Gunneridae</taxon>
        <taxon>Pentapetalae</taxon>
        <taxon>rosids</taxon>
        <taxon>fabids</taxon>
        <taxon>Fabales</taxon>
        <taxon>Fabaceae</taxon>
        <taxon>Papilionoideae</taxon>
        <taxon>50 kb inversion clade</taxon>
        <taxon>NPAAA clade</taxon>
        <taxon>Hologalegina</taxon>
        <taxon>IRL clade</taxon>
        <taxon>Trifolieae</taxon>
        <taxon>Trifolium</taxon>
    </lineage>
</organism>
<dbReference type="AlphaFoldDB" id="A0A2Z6N934"/>
<dbReference type="PANTHER" id="PTHR13322:SF2">
    <property type="entry name" value="INTEGRATOR COMPLEX SUBUNIT 7"/>
    <property type="match status" value="1"/>
</dbReference>